<dbReference type="Proteomes" id="UP001232536">
    <property type="component" value="Unassembled WGS sequence"/>
</dbReference>
<dbReference type="Pfam" id="PF00356">
    <property type="entry name" value="LacI"/>
    <property type="match status" value="1"/>
</dbReference>
<feature type="compositionally biased region" description="Low complexity" evidence="4">
    <location>
        <begin position="196"/>
        <end position="205"/>
    </location>
</feature>
<evidence type="ECO:0000256" key="2">
    <source>
        <dbReference type="ARBA" id="ARBA00023125"/>
    </source>
</evidence>
<name>A0ABT9D7B5_9CELL</name>
<organism evidence="6 7">
    <name type="scientific">Actinotalea lenta</name>
    <dbReference type="NCBI Taxonomy" id="3064654"/>
    <lineage>
        <taxon>Bacteria</taxon>
        <taxon>Bacillati</taxon>
        <taxon>Actinomycetota</taxon>
        <taxon>Actinomycetes</taxon>
        <taxon>Micrococcales</taxon>
        <taxon>Cellulomonadaceae</taxon>
        <taxon>Actinotalea</taxon>
    </lineage>
</organism>
<evidence type="ECO:0000256" key="4">
    <source>
        <dbReference type="SAM" id="MobiDB-lite"/>
    </source>
</evidence>
<dbReference type="SUPFAM" id="SSF47413">
    <property type="entry name" value="lambda repressor-like DNA-binding domains"/>
    <property type="match status" value="1"/>
</dbReference>
<dbReference type="EMBL" id="JAUQYP010000001">
    <property type="protein sequence ID" value="MDO8106744.1"/>
    <property type="molecule type" value="Genomic_DNA"/>
</dbReference>
<gene>
    <name evidence="6" type="ORF">Q6348_05975</name>
</gene>
<dbReference type="PANTHER" id="PTHR30146">
    <property type="entry name" value="LACI-RELATED TRANSCRIPTIONAL REPRESSOR"/>
    <property type="match status" value="1"/>
</dbReference>
<dbReference type="InterPro" id="IPR010982">
    <property type="entry name" value="Lambda_DNA-bd_dom_sf"/>
</dbReference>
<proteinExistence type="predicted"/>
<dbReference type="PRINTS" id="PR00036">
    <property type="entry name" value="HTHLACI"/>
</dbReference>
<dbReference type="PANTHER" id="PTHR30146:SF109">
    <property type="entry name" value="HTH-TYPE TRANSCRIPTIONAL REGULATOR GALS"/>
    <property type="match status" value="1"/>
</dbReference>
<dbReference type="GO" id="GO:0003677">
    <property type="term" value="F:DNA binding"/>
    <property type="evidence" value="ECO:0007669"/>
    <property type="project" value="UniProtKB-KW"/>
</dbReference>
<dbReference type="SMART" id="SM00354">
    <property type="entry name" value="HTH_LACI"/>
    <property type="match status" value="1"/>
</dbReference>
<evidence type="ECO:0000256" key="1">
    <source>
        <dbReference type="ARBA" id="ARBA00023015"/>
    </source>
</evidence>
<feature type="domain" description="HTH lacI-type" evidence="5">
    <location>
        <begin position="3"/>
        <end position="57"/>
    </location>
</feature>
<accession>A0ABT9D7B5</accession>
<keyword evidence="2 6" id="KW-0238">DNA-binding</keyword>
<reference evidence="6 7" key="1">
    <citation type="submission" date="2023-07" db="EMBL/GenBank/DDBJ databases">
        <title>Description of novel actinomycetes strains, isolated from tidal flat sediment.</title>
        <authorList>
            <person name="Lu C."/>
        </authorList>
    </citation>
    <scope>NUCLEOTIDE SEQUENCE [LARGE SCALE GENOMIC DNA]</scope>
    <source>
        <strain evidence="6 7">SYSU T00b441</strain>
    </source>
</reference>
<keyword evidence="7" id="KW-1185">Reference proteome</keyword>
<dbReference type="Gene3D" id="3.40.50.2300">
    <property type="match status" value="1"/>
</dbReference>
<dbReference type="CDD" id="cd01392">
    <property type="entry name" value="HTH_LacI"/>
    <property type="match status" value="1"/>
</dbReference>
<dbReference type="RefSeq" id="WP_304600389.1">
    <property type="nucleotide sequence ID" value="NZ_JAUQYP010000001.1"/>
</dbReference>
<evidence type="ECO:0000259" key="5">
    <source>
        <dbReference type="PROSITE" id="PS50932"/>
    </source>
</evidence>
<keyword evidence="3" id="KW-0804">Transcription</keyword>
<sequence>MAPTIRDVAEQAGVSIATVSKVINRRGGVAPETGRRVALAIERLGYVPSIAAQSMRGAGTGMLGVVAARLDDWAAEVLTGVSAAAADRGGGLEILVAIGHGTVGAWAWEHRTLARLQGIDGAILVAPAAGPLGWDLPLVVVAPPGGGVPSSPLTLVSDRPAEAGGEALRLLLDQVALVARAGRSQVRRRGTEPADSSSQPSSAASRARRVGEA</sequence>
<dbReference type="PROSITE" id="PS00356">
    <property type="entry name" value="HTH_LACI_1"/>
    <property type="match status" value="1"/>
</dbReference>
<dbReference type="InterPro" id="IPR000843">
    <property type="entry name" value="HTH_LacI"/>
</dbReference>
<evidence type="ECO:0000256" key="3">
    <source>
        <dbReference type="ARBA" id="ARBA00023163"/>
    </source>
</evidence>
<keyword evidence="1" id="KW-0805">Transcription regulation</keyword>
<protein>
    <submittedName>
        <fullName evidence="6">LacI family DNA-binding transcriptional regulator</fullName>
    </submittedName>
</protein>
<dbReference type="PROSITE" id="PS50932">
    <property type="entry name" value="HTH_LACI_2"/>
    <property type="match status" value="1"/>
</dbReference>
<feature type="region of interest" description="Disordered" evidence="4">
    <location>
        <begin position="183"/>
        <end position="213"/>
    </location>
</feature>
<evidence type="ECO:0000313" key="6">
    <source>
        <dbReference type="EMBL" id="MDO8106744.1"/>
    </source>
</evidence>
<evidence type="ECO:0000313" key="7">
    <source>
        <dbReference type="Proteomes" id="UP001232536"/>
    </source>
</evidence>
<dbReference type="Gene3D" id="1.10.260.40">
    <property type="entry name" value="lambda repressor-like DNA-binding domains"/>
    <property type="match status" value="1"/>
</dbReference>
<comment type="caution">
    <text evidence="6">The sequence shown here is derived from an EMBL/GenBank/DDBJ whole genome shotgun (WGS) entry which is preliminary data.</text>
</comment>